<evidence type="ECO:0000313" key="11">
    <source>
        <dbReference type="Proteomes" id="UP001293718"/>
    </source>
</evidence>
<dbReference type="CDD" id="cd03019">
    <property type="entry name" value="DsbA_DsbA"/>
    <property type="match status" value="1"/>
</dbReference>
<keyword evidence="5 7" id="KW-1015">Disulfide bond</keyword>
<proteinExistence type="inferred from homology"/>
<dbReference type="PANTHER" id="PTHR35891:SF3">
    <property type="entry name" value="THIOL:DISULFIDE INTERCHANGE PROTEIN DSBL"/>
    <property type="match status" value="1"/>
</dbReference>
<dbReference type="PROSITE" id="PS00194">
    <property type="entry name" value="THIOREDOXIN_1"/>
    <property type="match status" value="1"/>
</dbReference>
<evidence type="ECO:0000256" key="2">
    <source>
        <dbReference type="ARBA" id="ARBA00005791"/>
    </source>
</evidence>
<comment type="caution">
    <text evidence="10">The sequence shown here is derived from an EMBL/GenBank/DDBJ whole genome shotgun (WGS) entry which is preliminary data.</text>
</comment>
<evidence type="ECO:0000256" key="8">
    <source>
        <dbReference type="SAM" id="SignalP"/>
    </source>
</evidence>
<dbReference type="InterPro" id="IPR013766">
    <property type="entry name" value="Thioredoxin_domain"/>
</dbReference>
<dbReference type="PIRSF" id="PIRSF001488">
    <property type="entry name" value="Tdi_protein"/>
    <property type="match status" value="1"/>
</dbReference>
<keyword evidence="11" id="KW-1185">Reference proteome</keyword>
<dbReference type="RefSeq" id="WP_066338004.1">
    <property type="nucleotide sequence ID" value="NZ_JAXOJX010000070.1"/>
</dbReference>
<dbReference type="InterPro" id="IPR050824">
    <property type="entry name" value="Thiol_disulfide_DsbA"/>
</dbReference>
<accession>A0ABU5INK2</accession>
<keyword evidence="3 8" id="KW-0732">Signal</keyword>
<dbReference type="Pfam" id="PF01323">
    <property type="entry name" value="DSBA"/>
    <property type="match status" value="1"/>
</dbReference>
<dbReference type="InterPro" id="IPR036249">
    <property type="entry name" value="Thioredoxin-like_sf"/>
</dbReference>
<gene>
    <name evidence="10" type="ORF">SM757_28180</name>
</gene>
<dbReference type="InterPro" id="IPR017937">
    <property type="entry name" value="Thioredoxin_CS"/>
</dbReference>
<dbReference type="PANTHER" id="PTHR35891">
    <property type="entry name" value="THIOL:DISULFIDE INTERCHANGE PROTEIN DSBA"/>
    <property type="match status" value="1"/>
</dbReference>
<reference evidence="10 11" key="1">
    <citation type="submission" date="2023-11" db="EMBL/GenBank/DDBJ databases">
        <title>Draft genome of Azohydromonas lata strain H1 (DSM1123), a polyhydroxyalkanoate producer.</title>
        <authorList>
            <person name="Traversa D."/>
            <person name="D'Addabbo P."/>
            <person name="Pazzani C."/>
            <person name="Manzari C."/>
            <person name="Chiara M."/>
            <person name="Scrascia M."/>
        </authorList>
    </citation>
    <scope>NUCLEOTIDE SEQUENCE [LARGE SCALE GENOMIC DNA]</scope>
    <source>
        <strain evidence="10 11">H1</strain>
    </source>
</reference>
<feature type="chain" id="PRO_5045961831" description="Thiol:disulfide interchange protein" evidence="8">
    <location>
        <begin position="26"/>
        <end position="213"/>
    </location>
</feature>
<keyword evidence="4 7" id="KW-0574">Periplasm</keyword>
<comment type="similarity">
    <text evidence="2">Belongs to the thioredoxin family. DsbA subfamily.</text>
</comment>
<organism evidence="10 11">
    <name type="scientific">Azohydromonas lata</name>
    <dbReference type="NCBI Taxonomy" id="45677"/>
    <lineage>
        <taxon>Bacteria</taxon>
        <taxon>Pseudomonadati</taxon>
        <taxon>Pseudomonadota</taxon>
        <taxon>Betaproteobacteria</taxon>
        <taxon>Burkholderiales</taxon>
        <taxon>Sphaerotilaceae</taxon>
        <taxon>Azohydromonas</taxon>
    </lineage>
</organism>
<dbReference type="InterPro" id="IPR001853">
    <property type="entry name" value="DSBA-like_thioredoxin_dom"/>
</dbReference>
<keyword evidence="6" id="KW-0676">Redox-active center</keyword>
<evidence type="ECO:0000256" key="5">
    <source>
        <dbReference type="ARBA" id="ARBA00023157"/>
    </source>
</evidence>
<dbReference type="SUPFAM" id="SSF52833">
    <property type="entry name" value="Thioredoxin-like"/>
    <property type="match status" value="1"/>
</dbReference>
<feature type="domain" description="Thioredoxin" evidence="9">
    <location>
        <begin position="16"/>
        <end position="166"/>
    </location>
</feature>
<feature type="signal peptide" evidence="8">
    <location>
        <begin position="1"/>
        <end position="25"/>
    </location>
</feature>
<dbReference type="EMBL" id="JAXOJX010000070">
    <property type="protein sequence ID" value="MDZ5460465.1"/>
    <property type="molecule type" value="Genomic_DNA"/>
</dbReference>
<comment type="subcellular location">
    <subcellularLocation>
        <location evidence="1 7">Periplasm</location>
    </subcellularLocation>
</comment>
<evidence type="ECO:0000313" key="10">
    <source>
        <dbReference type="EMBL" id="MDZ5460465.1"/>
    </source>
</evidence>
<dbReference type="Gene3D" id="3.40.30.10">
    <property type="entry name" value="Glutaredoxin"/>
    <property type="match status" value="2"/>
</dbReference>
<dbReference type="InterPro" id="IPR023205">
    <property type="entry name" value="DsbA/DsbL"/>
</dbReference>
<sequence length="213" mass="23044">MKRREFSSALVLAGLALGATPAARAQGGFVEGKDFVKLATPVPAGTPGKIEVVEFFWYGCPHCNAFEPQLDAWSKKVPADVAFRRVPVAFTALHETHAKLFYALEAMQQVEAMHRKVFAAIHQQHKRLDKEADIVAFATENGLDGAKFAETFKSFGVATKVRQAKALSEAYKIDGVPSLGVQGRFFTSGSLAGSNERALAATEYLIGVVRKTG</sequence>
<evidence type="ECO:0000259" key="9">
    <source>
        <dbReference type="PROSITE" id="PS51352"/>
    </source>
</evidence>
<evidence type="ECO:0000256" key="3">
    <source>
        <dbReference type="ARBA" id="ARBA00022729"/>
    </source>
</evidence>
<evidence type="ECO:0000256" key="1">
    <source>
        <dbReference type="ARBA" id="ARBA00004418"/>
    </source>
</evidence>
<name>A0ABU5INK2_9BURK</name>
<evidence type="ECO:0000256" key="4">
    <source>
        <dbReference type="ARBA" id="ARBA00022764"/>
    </source>
</evidence>
<evidence type="ECO:0000256" key="7">
    <source>
        <dbReference type="PIRNR" id="PIRNR001488"/>
    </source>
</evidence>
<protein>
    <recommendedName>
        <fullName evidence="7">Thiol:disulfide interchange protein</fullName>
    </recommendedName>
</protein>
<evidence type="ECO:0000256" key="6">
    <source>
        <dbReference type="ARBA" id="ARBA00023284"/>
    </source>
</evidence>
<dbReference type="PROSITE" id="PS51352">
    <property type="entry name" value="THIOREDOXIN_2"/>
    <property type="match status" value="1"/>
</dbReference>
<dbReference type="Proteomes" id="UP001293718">
    <property type="component" value="Unassembled WGS sequence"/>
</dbReference>